<dbReference type="GO" id="GO:0004222">
    <property type="term" value="F:metalloendopeptidase activity"/>
    <property type="evidence" value="ECO:0007669"/>
    <property type="project" value="InterPro"/>
</dbReference>
<evidence type="ECO:0000256" key="1">
    <source>
        <dbReference type="ARBA" id="ARBA00022670"/>
    </source>
</evidence>
<reference evidence="9 10" key="1">
    <citation type="submission" date="2020-07" db="EMBL/GenBank/DDBJ databases">
        <title>Sequencing the genomes of 1000 actinobacteria strains.</title>
        <authorList>
            <person name="Klenk H.-P."/>
        </authorList>
    </citation>
    <scope>NUCLEOTIDE SEQUENCE [LARGE SCALE GENOMIC DNA]</scope>
    <source>
        <strain evidence="9 10">DSM 24552</strain>
    </source>
</reference>
<dbReference type="InterPro" id="IPR052173">
    <property type="entry name" value="Beta-lactam_resp_regulator"/>
</dbReference>
<evidence type="ECO:0000256" key="3">
    <source>
        <dbReference type="ARBA" id="ARBA00022801"/>
    </source>
</evidence>
<dbReference type="InterPro" id="IPR001915">
    <property type="entry name" value="Peptidase_M48"/>
</dbReference>
<keyword evidence="2" id="KW-0479">Metal-binding</keyword>
<dbReference type="PANTHER" id="PTHR34978">
    <property type="entry name" value="POSSIBLE SENSOR-TRANSDUCER PROTEIN BLAR"/>
    <property type="match status" value="1"/>
</dbReference>
<keyword evidence="3 6" id="KW-0378">Hydrolase</keyword>
<keyword evidence="10" id="KW-1185">Reference proteome</keyword>
<feature type="transmembrane region" description="Helical" evidence="7">
    <location>
        <begin position="91"/>
        <end position="111"/>
    </location>
</feature>
<name>A0A7Y9RWL9_9ACTN</name>
<dbReference type="GO" id="GO:0046872">
    <property type="term" value="F:metal ion binding"/>
    <property type="evidence" value="ECO:0007669"/>
    <property type="project" value="UniProtKB-KW"/>
</dbReference>
<proteinExistence type="inferred from homology"/>
<gene>
    <name evidence="9" type="ORF">BJ989_001644</name>
</gene>
<evidence type="ECO:0000313" key="10">
    <source>
        <dbReference type="Proteomes" id="UP000544110"/>
    </source>
</evidence>
<protein>
    <submittedName>
        <fullName evidence="9">Zn-dependent protease with chaperone function</fullName>
    </submittedName>
</protein>
<evidence type="ECO:0000256" key="5">
    <source>
        <dbReference type="ARBA" id="ARBA00023049"/>
    </source>
</evidence>
<comment type="similarity">
    <text evidence="6">Belongs to the peptidase M48 family.</text>
</comment>
<keyword evidence="7" id="KW-0812">Transmembrane</keyword>
<dbReference type="AlphaFoldDB" id="A0A7Y9RWL9"/>
<dbReference type="RefSeq" id="WP_179517802.1">
    <property type="nucleotide sequence ID" value="NZ_JACCAC010000001.1"/>
</dbReference>
<keyword evidence="5 6" id="KW-0482">Metalloprotease</keyword>
<dbReference type="CDD" id="cd07326">
    <property type="entry name" value="M56_BlaR1_MecR1_like"/>
    <property type="match status" value="1"/>
</dbReference>
<keyword evidence="7" id="KW-1133">Transmembrane helix</keyword>
<evidence type="ECO:0000259" key="8">
    <source>
        <dbReference type="Pfam" id="PF01435"/>
    </source>
</evidence>
<evidence type="ECO:0000313" key="9">
    <source>
        <dbReference type="EMBL" id="NYG55340.1"/>
    </source>
</evidence>
<feature type="domain" description="Peptidase M48" evidence="8">
    <location>
        <begin position="129"/>
        <end position="198"/>
    </location>
</feature>
<evidence type="ECO:0000256" key="7">
    <source>
        <dbReference type="SAM" id="Phobius"/>
    </source>
</evidence>
<feature type="transmembrane region" description="Helical" evidence="7">
    <location>
        <begin position="40"/>
        <end position="61"/>
    </location>
</feature>
<keyword evidence="7" id="KW-0472">Membrane</keyword>
<feature type="transmembrane region" description="Helical" evidence="7">
    <location>
        <begin position="289"/>
        <end position="314"/>
    </location>
</feature>
<evidence type="ECO:0000256" key="4">
    <source>
        <dbReference type="ARBA" id="ARBA00022833"/>
    </source>
</evidence>
<dbReference type="EMBL" id="JACCAC010000001">
    <property type="protein sequence ID" value="NYG55340.1"/>
    <property type="molecule type" value="Genomic_DNA"/>
</dbReference>
<sequence length="324" mass="33981">MTAPVLLTLLAVVAGALGPQVRRLRWLRRSPRGGILVWQALSWCFLSSVFLAGVALMLPAVPLEVDHGFAALLGACAEAIGKHYSSPAQGVVSLAGVLTVAGLVRLSLLGLRESRELRAARTRQRGALQLVARPGPGAGVWVVDDPRTAAYCLPGSRGMVVISTGVVDRLSPDELSAVLAHERAHLRGRHHLARHLSDVLSRAFPLVPLLRTAAEEVPKLLELRADDVAAAVHGRRALARALVRLAAAPATPVPATSGALHAAAMQTLARVERLTAPSDRRRGPLTAGIVALSVSAVSIAPLVAVAAPAVLALAHHYCPELLPF</sequence>
<comment type="cofactor">
    <cofactor evidence="6">
        <name>Zn(2+)</name>
        <dbReference type="ChEBI" id="CHEBI:29105"/>
    </cofactor>
    <text evidence="6">Binds 1 zinc ion per subunit.</text>
</comment>
<evidence type="ECO:0000256" key="6">
    <source>
        <dbReference type="RuleBase" id="RU003983"/>
    </source>
</evidence>
<comment type="caution">
    <text evidence="9">The sequence shown here is derived from an EMBL/GenBank/DDBJ whole genome shotgun (WGS) entry which is preliminary data.</text>
</comment>
<dbReference type="GO" id="GO:0006508">
    <property type="term" value="P:proteolysis"/>
    <property type="evidence" value="ECO:0007669"/>
    <property type="project" value="UniProtKB-KW"/>
</dbReference>
<accession>A0A7Y9RWL9</accession>
<dbReference type="PANTHER" id="PTHR34978:SF3">
    <property type="entry name" value="SLR0241 PROTEIN"/>
    <property type="match status" value="1"/>
</dbReference>
<evidence type="ECO:0000256" key="2">
    <source>
        <dbReference type="ARBA" id="ARBA00022723"/>
    </source>
</evidence>
<dbReference type="Proteomes" id="UP000544110">
    <property type="component" value="Unassembled WGS sequence"/>
</dbReference>
<dbReference type="Gene3D" id="3.30.2010.10">
    <property type="entry name" value="Metalloproteases ('zincins'), catalytic domain"/>
    <property type="match status" value="1"/>
</dbReference>
<organism evidence="9 10">
    <name type="scientific">Nocardioides perillae</name>
    <dbReference type="NCBI Taxonomy" id="1119534"/>
    <lineage>
        <taxon>Bacteria</taxon>
        <taxon>Bacillati</taxon>
        <taxon>Actinomycetota</taxon>
        <taxon>Actinomycetes</taxon>
        <taxon>Propionibacteriales</taxon>
        <taxon>Nocardioidaceae</taxon>
        <taxon>Nocardioides</taxon>
    </lineage>
</organism>
<dbReference type="Pfam" id="PF01435">
    <property type="entry name" value="Peptidase_M48"/>
    <property type="match status" value="1"/>
</dbReference>
<keyword evidence="1 6" id="KW-0645">Protease</keyword>
<keyword evidence="4 6" id="KW-0862">Zinc</keyword>